<proteinExistence type="predicted"/>
<keyword evidence="1" id="KW-0812">Transmembrane</keyword>
<evidence type="ECO:0008006" key="4">
    <source>
        <dbReference type="Google" id="ProtNLM"/>
    </source>
</evidence>
<accession>A0AA37S8W9</accession>
<protein>
    <recommendedName>
        <fullName evidence="4">DUF4381 domain-containing protein</fullName>
    </recommendedName>
</protein>
<gene>
    <name evidence="2" type="ORF">GCM10007876_12050</name>
</gene>
<keyword evidence="1" id="KW-0472">Membrane</keyword>
<dbReference type="EMBL" id="BSNM01000009">
    <property type="protein sequence ID" value="GLQ30726.1"/>
    <property type="molecule type" value="Genomic_DNA"/>
</dbReference>
<dbReference type="AlphaFoldDB" id="A0AA37S8W9"/>
<reference evidence="2" key="2">
    <citation type="submission" date="2023-01" db="EMBL/GenBank/DDBJ databases">
        <title>Draft genome sequence of Litoribrevibacter albus strain NBRC 110071.</title>
        <authorList>
            <person name="Sun Q."/>
            <person name="Mori K."/>
        </authorList>
    </citation>
    <scope>NUCLEOTIDE SEQUENCE</scope>
    <source>
        <strain evidence="2">NBRC 110071</strain>
    </source>
</reference>
<sequence>MNGLQSASPTGAQDLTQLIGEVIESPTIDNGPLVWPPAIGWWIITALLIIVCIVIVIKTRQYLQKRAEYRFLNNALESLSAPDSSASSDEKAEFIRQLNRALKAISIQKYGAAQVAALSGKAWLQFLDQSGQCNHFTQGAGQVFGVGLYQKSLPNEPDLEHLKELCEQWCKEVCQ</sequence>
<keyword evidence="3" id="KW-1185">Reference proteome</keyword>
<comment type="caution">
    <text evidence="2">The sequence shown here is derived from an EMBL/GenBank/DDBJ whole genome shotgun (WGS) entry which is preliminary data.</text>
</comment>
<feature type="transmembrane region" description="Helical" evidence="1">
    <location>
        <begin position="39"/>
        <end position="57"/>
    </location>
</feature>
<organism evidence="2 3">
    <name type="scientific">Litoribrevibacter albus</name>
    <dbReference type="NCBI Taxonomy" id="1473156"/>
    <lineage>
        <taxon>Bacteria</taxon>
        <taxon>Pseudomonadati</taxon>
        <taxon>Pseudomonadota</taxon>
        <taxon>Gammaproteobacteria</taxon>
        <taxon>Oceanospirillales</taxon>
        <taxon>Oceanospirillaceae</taxon>
        <taxon>Litoribrevibacter</taxon>
    </lineage>
</organism>
<evidence type="ECO:0000313" key="3">
    <source>
        <dbReference type="Proteomes" id="UP001161389"/>
    </source>
</evidence>
<reference evidence="2" key="1">
    <citation type="journal article" date="2014" name="Int. J. Syst. Evol. Microbiol.">
        <title>Complete genome sequence of Corynebacterium casei LMG S-19264T (=DSM 44701T), isolated from a smear-ripened cheese.</title>
        <authorList>
            <consortium name="US DOE Joint Genome Institute (JGI-PGF)"/>
            <person name="Walter F."/>
            <person name="Albersmeier A."/>
            <person name="Kalinowski J."/>
            <person name="Ruckert C."/>
        </authorList>
    </citation>
    <scope>NUCLEOTIDE SEQUENCE</scope>
    <source>
        <strain evidence="2">NBRC 110071</strain>
    </source>
</reference>
<dbReference type="Pfam" id="PF14316">
    <property type="entry name" value="DUF4381"/>
    <property type="match status" value="1"/>
</dbReference>
<evidence type="ECO:0000313" key="2">
    <source>
        <dbReference type="EMBL" id="GLQ30726.1"/>
    </source>
</evidence>
<dbReference type="Proteomes" id="UP001161389">
    <property type="component" value="Unassembled WGS sequence"/>
</dbReference>
<dbReference type="RefSeq" id="WP_284379995.1">
    <property type="nucleotide sequence ID" value="NZ_BSNM01000009.1"/>
</dbReference>
<evidence type="ECO:0000256" key="1">
    <source>
        <dbReference type="SAM" id="Phobius"/>
    </source>
</evidence>
<keyword evidence="1" id="KW-1133">Transmembrane helix</keyword>
<name>A0AA37S8W9_9GAMM</name>
<dbReference type="InterPro" id="IPR025489">
    <property type="entry name" value="DUF4381"/>
</dbReference>